<organism evidence="1 2">
    <name type="scientific">Taxus chinensis</name>
    <name type="common">Chinese yew</name>
    <name type="synonym">Taxus wallichiana var. chinensis</name>
    <dbReference type="NCBI Taxonomy" id="29808"/>
    <lineage>
        <taxon>Eukaryota</taxon>
        <taxon>Viridiplantae</taxon>
        <taxon>Streptophyta</taxon>
        <taxon>Embryophyta</taxon>
        <taxon>Tracheophyta</taxon>
        <taxon>Spermatophyta</taxon>
        <taxon>Pinopsida</taxon>
        <taxon>Pinidae</taxon>
        <taxon>Conifers II</taxon>
        <taxon>Cupressales</taxon>
        <taxon>Taxaceae</taxon>
        <taxon>Taxus</taxon>
    </lineage>
</organism>
<feature type="non-terminal residue" evidence="1">
    <location>
        <position position="57"/>
    </location>
</feature>
<protein>
    <submittedName>
        <fullName evidence="1">Uncharacterized protein</fullName>
    </submittedName>
</protein>
<dbReference type="AlphaFoldDB" id="A0AA38G6G1"/>
<feature type="non-terminal residue" evidence="1">
    <location>
        <position position="1"/>
    </location>
</feature>
<evidence type="ECO:0000313" key="1">
    <source>
        <dbReference type="EMBL" id="KAH9317217.1"/>
    </source>
</evidence>
<sequence>TAEEVNLKTPTADFLSLFDRANPPLPRPATLPDTVAPIIPGPRQGLRLLVRNLATGS</sequence>
<name>A0AA38G6G1_TAXCH</name>
<accession>A0AA38G6G1</accession>
<evidence type="ECO:0000313" key="2">
    <source>
        <dbReference type="Proteomes" id="UP000824469"/>
    </source>
</evidence>
<reference evidence="1 2" key="1">
    <citation type="journal article" date="2021" name="Nat. Plants">
        <title>The Taxus genome provides insights into paclitaxel biosynthesis.</title>
        <authorList>
            <person name="Xiong X."/>
            <person name="Gou J."/>
            <person name="Liao Q."/>
            <person name="Li Y."/>
            <person name="Zhou Q."/>
            <person name="Bi G."/>
            <person name="Li C."/>
            <person name="Du R."/>
            <person name="Wang X."/>
            <person name="Sun T."/>
            <person name="Guo L."/>
            <person name="Liang H."/>
            <person name="Lu P."/>
            <person name="Wu Y."/>
            <person name="Zhang Z."/>
            <person name="Ro D.K."/>
            <person name="Shang Y."/>
            <person name="Huang S."/>
            <person name="Yan J."/>
        </authorList>
    </citation>
    <scope>NUCLEOTIDE SEQUENCE [LARGE SCALE GENOMIC DNA]</scope>
    <source>
        <strain evidence="1">Ta-2019</strain>
    </source>
</reference>
<proteinExistence type="predicted"/>
<gene>
    <name evidence="1" type="ORF">KI387_018986</name>
</gene>
<dbReference type="EMBL" id="JAHRHJ020000004">
    <property type="protein sequence ID" value="KAH9317217.1"/>
    <property type="molecule type" value="Genomic_DNA"/>
</dbReference>
<dbReference type="Proteomes" id="UP000824469">
    <property type="component" value="Unassembled WGS sequence"/>
</dbReference>
<keyword evidence="2" id="KW-1185">Reference proteome</keyword>
<comment type="caution">
    <text evidence="1">The sequence shown here is derived from an EMBL/GenBank/DDBJ whole genome shotgun (WGS) entry which is preliminary data.</text>
</comment>